<dbReference type="GO" id="GO:0003824">
    <property type="term" value="F:catalytic activity"/>
    <property type="evidence" value="ECO:0007669"/>
    <property type="project" value="InterPro"/>
</dbReference>
<dbReference type="SUPFAM" id="SSF56529">
    <property type="entry name" value="FAH"/>
    <property type="match status" value="1"/>
</dbReference>
<dbReference type="EMBL" id="AOKF01003934">
    <property type="protein sequence ID" value="EPN29975.1"/>
    <property type="molecule type" value="Genomic_DNA"/>
</dbReference>
<dbReference type="Proteomes" id="UP000018849">
    <property type="component" value="Unassembled WGS sequence"/>
</dbReference>
<sequence>MVVHLDGEPKAKGLFGDPATDPFKSLAALYAHAAERGYTLKEGDIISTGAMCEPFDLTPAGQQRVSVSYADNVLEFVI</sequence>
<dbReference type="AlphaFoldDB" id="A0A656JJ25"/>
<comment type="caution">
    <text evidence="1">The sequence shown here is derived from an EMBL/GenBank/DDBJ whole genome shotgun (WGS) entry which is preliminary data.</text>
</comment>
<gene>
    <name evidence="1" type="ORF">A245_46268</name>
</gene>
<proteinExistence type="predicted"/>
<dbReference type="InterPro" id="IPR036663">
    <property type="entry name" value="Fumarylacetoacetase_C_sf"/>
</dbReference>
<name>A0A656JJ25_PSESF</name>
<organism evidence="1 2">
    <name type="scientific">Pseudomonas syringae pv. actinidiae ICMP 19096</name>
    <dbReference type="NCBI Taxonomy" id="1194405"/>
    <lineage>
        <taxon>Bacteria</taxon>
        <taxon>Pseudomonadati</taxon>
        <taxon>Pseudomonadota</taxon>
        <taxon>Gammaproteobacteria</taxon>
        <taxon>Pseudomonadales</taxon>
        <taxon>Pseudomonadaceae</taxon>
        <taxon>Pseudomonas</taxon>
        <taxon>Pseudomonas syringae</taxon>
    </lineage>
</organism>
<accession>A0A656JJ25</accession>
<protein>
    <submittedName>
        <fullName evidence="1">Hydratase/decarboxylase</fullName>
    </submittedName>
</protein>
<evidence type="ECO:0000313" key="2">
    <source>
        <dbReference type="Proteomes" id="UP000018849"/>
    </source>
</evidence>
<dbReference type="Gene3D" id="3.90.850.10">
    <property type="entry name" value="Fumarylacetoacetase-like, C-terminal domain"/>
    <property type="match status" value="1"/>
</dbReference>
<evidence type="ECO:0000313" key="1">
    <source>
        <dbReference type="EMBL" id="EPN29975.1"/>
    </source>
</evidence>
<reference evidence="1 2" key="1">
    <citation type="journal article" date="2013" name="PLoS Pathog.">
        <title>Genomic analysis of the Kiwifruit pathogen Pseudomonas syringae pv. actinidiae provides insight into the origins of an emergent plant disease.</title>
        <authorList>
            <person name="McCann H.C."/>
            <person name="Rikkerink E.H."/>
            <person name="Bertels F."/>
            <person name="Fiers M."/>
            <person name="Lu A."/>
            <person name="Rees-George J."/>
            <person name="Andersen M.T."/>
            <person name="Gleave A.P."/>
            <person name="Haubold B."/>
            <person name="Wohlers M.W."/>
            <person name="Guttman D.S."/>
            <person name="Wang P.W."/>
            <person name="Straub C."/>
            <person name="Vanneste J.L."/>
            <person name="Rainey P.B."/>
            <person name="Templeton M.D."/>
        </authorList>
    </citation>
    <scope>NUCLEOTIDE SEQUENCE [LARGE SCALE GENOMIC DNA]</scope>
    <source>
        <strain evidence="1 2">ICMP 19096</strain>
    </source>
</reference>